<evidence type="ECO:0000313" key="5">
    <source>
        <dbReference type="Proteomes" id="UP001314241"/>
    </source>
</evidence>
<keyword evidence="2" id="KW-1133">Transmembrane helix</keyword>
<evidence type="ECO:0000313" key="4">
    <source>
        <dbReference type="EMBL" id="CAK8054093.1"/>
    </source>
</evidence>
<feature type="domain" description="Bacterial sugar transferase" evidence="3">
    <location>
        <begin position="7"/>
        <end position="185"/>
    </location>
</feature>
<reference evidence="4 5" key="1">
    <citation type="submission" date="2024-01" db="EMBL/GenBank/DDBJ databases">
        <authorList>
            <person name="Botero Cardona J."/>
        </authorList>
    </citation>
    <scope>NUCLEOTIDE SEQUENCE [LARGE SCALE GENOMIC DNA]</scope>
    <source>
        <strain evidence="4 5">LMG 33000</strain>
    </source>
</reference>
<dbReference type="InterPro" id="IPR003362">
    <property type="entry name" value="Bact_transf"/>
</dbReference>
<feature type="transmembrane region" description="Helical" evidence="2">
    <location>
        <begin position="12"/>
        <end position="33"/>
    </location>
</feature>
<comment type="similarity">
    <text evidence="1">Belongs to the bacterial sugar transferase family.</text>
</comment>
<gene>
    <name evidence="4" type="ORF">R54876_GBNLAHCA_00653</name>
</gene>
<keyword evidence="2" id="KW-0472">Membrane</keyword>
<evidence type="ECO:0000256" key="2">
    <source>
        <dbReference type="SAM" id="Phobius"/>
    </source>
</evidence>
<dbReference type="PANTHER" id="PTHR30576:SF0">
    <property type="entry name" value="UNDECAPRENYL-PHOSPHATE N-ACETYLGALACTOSAMINYL 1-PHOSPHATE TRANSFERASE-RELATED"/>
    <property type="match status" value="1"/>
</dbReference>
<keyword evidence="5" id="KW-1185">Reference proteome</keyword>
<comment type="caution">
    <text evidence="4">The sequence shown here is derived from an EMBL/GenBank/DDBJ whole genome shotgun (WGS) entry which is preliminary data.</text>
</comment>
<dbReference type="Proteomes" id="UP001314241">
    <property type="component" value="Unassembled WGS sequence"/>
</dbReference>
<proteinExistence type="inferred from homology"/>
<organism evidence="4 5">
    <name type="scientific">Eupransor demetentiae</name>
    <dbReference type="NCBI Taxonomy" id="3109584"/>
    <lineage>
        <taxon>Bacteria</taxon>
        <taxon>Bacillati</taxon>
        <taxon>Bacillota</taxon>
        <taxon>Bacilli</taxon>
        <taxon>Lactobacillales</taxon>
        <taxon>Lactobacillaceae</taxon>
        <taxon>Eupransor</taxon>
    </lineage>
</organism>
<dbReference type="PANTHER" id="PTHR30576">
    <property type="entry name" value="COLANIC BIOSYNTHESIS UDP-GLUCOSE LIPID CARRIER TRANSFERASE"/>
    <property type="match status" value="1"/>
</dbReference>
<dbReference type="EMBL" id="CAWVOH010000001">
    <property type="protein sequence ID" value="CAK8054093.1"/>
    <property type="molecule type" value="Genomic_DNA"/>
</dbReference>
<dbReference type="RefSeq" id="WP_349641635.1">
    <property type="nucleotide sequence ID" value="NZ_CAWVOH010000001.1"/>
</dbReference>
<sequence>MYKKYFKRAIDFSVALLTLIFAAIPLLGVALMVKLSSPGPVLFKQERFGLDSKPFMVYKFRSMRVGTPMMANHDIADIRSYITPFGYFMRKTSIDELPQLLNVIKGDMSFVGPRPLAIVDKEVLDLRREMGADKVRPGITGWAQIHGRNAISDIKKASYDAEYARNVSLRMDFDILLQTIVKVLQSDGIFQ</sequence>
<keyword evidence="2" id="KW-0812">Transmembrane</keyword>
<accession>A0ABM9N4J9</accession>
<evidence type="ECO:0000256" key="1">
    <source>
        <dbReference type="ARBA" id="ARBA00006464"/>
    </source>
</evidence>
<dbReference type="Pfam" id="PF02397">
    <property type="entry name" value="Bac_transf"/>
    <property type="match status" value="1"/>
</dbReference>
<evidence type="ECO:0000259" key="3">
    <source>
        <dbReference type="Pfam" id="PF02397"/>
    </source>
</evidence>
<protein>
    <submittedName>
        <fullName evidence="4">Teichoic acid (WcaJ</fullName>
    </submittedName>
</protein>
<name>A0ABM9N4J9_9LACO</name>